<dbReference type="Pfam" id="PF02485">
    <property type="entry name" value="Branch"/>
    <property type="match status" value="1"/>
</dbReference>
<evidence type="ECO:0000256" key="10">
    <source>
        <dbReference type="ARBA" id="ARBA00038150"/>
    </source>
</evidence>
<feature type="region of interest" description="Disordered" evidence="11">
    <location>
        <begin position="1"/>
        <end position="24"/>
    </location>
</feature>
<dbReference type="InterPro" id="IPR003406">
    <property type="entry name" value="Glyco_trans_14"/>
</dbReference>
<keyword evidence="8" id="KW-0472">Membrane</keyword>
<evidence type="ECO:0000256" key="5">
    <source>
        <dbReference type="ARBA" id="ARBA00022692"/>
    </source>
</evidence>
<dbReference type="EMBL" id="NCKV01059631">
    <property type="protein sequence ID" value="RWS00548.1"/>
    <property type="molecule type" value="Genomic_DNA"/>
</dbReference>
<keyword evidence="7" id="KW-1133">Transmembrane helix</keyword>
<sequence>MFYKRLSSHQDEVKAGMRTRREVKTSPPHQLTIYFGTAYVALTREFVSFVLHDPRAVDLLQWSKDTFSPDEHFWVTLNRIP</sequence>
<comment type="similarity">
    <text evidence="10">Belongs to the glycosyltransferase 14 family.</text>
</comment>
<comment type="subcellular location">
    <subcellularLocation>
        <location evidence="1">Membrane</location>
        <topology evidence="1">Single-pass type II membrane protein</topology>
    </subcellularLocation>
</comment>
<evidence type="ECO:0000256" key="11">
    <source>
        <dbReference type="SAM" id="MobiDB-lite"/>
    </source>
</evidence>
<evidence type="ECO:0000313" key="12">
    <source>
        <dbReference type="EMBL" id="RWS00548.1"/>
    </source>
</evidence>
<keyword evidence="13" id="KW-1185">Reference proteome</keyword>
<dbReference type="OrthoDB" id="2019572at2759"/>
<feature type="non-terminal residue" evidence="12">
    <location>
        <position position="81"/>
    </location>
</feature>
<protein>
    <submittedName>
        <fullName evidence="12">N-acetyllactosaminide beta-1:6-N-acetylglucosaminyl-transferase-like isoform X4</fullName>
    </submittedName>
</protein>
<proteinExistence type="inferred from homology"/>
<comment type="caution">
    <text evidence="12">The sequence shown here is derived from an EMBL/GenBank/DDBJ whole genome shotgun (WGS) entry which is preliminary data.</text>
</comment>
<dbReference type="STRING" id="299467.A0A443QC08"/>
<dbReference type="Proteomes" id="UP000288716">
    <property type="component" value="Unassembled WGS sequence"/>
</dbReference>
<keyword evidence="6" id="KW-0735">Signal-anchor</keyword>
<evidence type="ECO:0000256" key="1">
    <source>
        <dbReference type="ARBA" id="ARBA00004606"/>
    </source>
</evidence>
<accession>A0A443QC08</accession>
<evidence type="ECO:0000256" key="7">
    <source>
        <dbReference type="ARBA" id="ARBA00022989"/>
    </source>
</evidence>
<dbReference type="AlphaFoldDB" id="A0A443QC08"/>
<keyword evidence="3" id="KW-0328">Glycosyltransferase</keyword>
<evidence type="ECO:0000313" key="13">
    <source>
        <dbReference type="Proteomes" id="UP000288716"/>
    </source>
</evidence>
<evidence type="ECO:0000256" key="4">
    <source>
        <dbReference type="ARBA" id="ARBA00022679"/>
    </source>
</evidence>
<organism evidence="12 13">
    <name type="scientific">Leptotrombidium deliense</name>
    <dbReference type="NCBI Taxonomy" id="299467"/>
    <lineage>
        <taxon>Eukaryota</taxon>
        <taxon>Metazoa</taxon>
        <taxon>Ecdysozoa</taxon>
        <taxon>Arthropoda</taxon>
        <taxon>Chelicerata</taxon>
        <taxon>Arachnida</taxon>
        <taxon>Acari</taxon>
        <taxon>Acariformes</taxon>
        <taxon>Trombidiformes</taxon>
        <taxon>Prostigmata</taxon>
        <taxon>Anystina</taxon>
        <taxon>Parasitengona</taxon>
        <taxon>Trombiculoidea</taxon>
        <taxon>Trombiculidae</taxon>
        <taxon>Leptotrombidium</taxon>
    </lineage>
</organism>
<dbReference type="PANTHER" id="PTHR19297:SF183">
    <property type="entry name" value="N-ACETYLLACTOSAMINIDE BETA-1,6-N-ACETYLGLUCOSAMINYL-TRANSFERASE"/>
    <property type="match status" value="1"/>
</dbReference>
<gene>
    <name evidence="12" type="ORF">B4U80_05689</name>
</gene>
<evidence type="ECO:0000256" key="6">
    <source>
        <dbReference type="ARBA" id="ARBA00022968"/>
    </source>
</evidence>
<evidence type="ECO:0000256" key="2">
    <source>
        <dbReference type="ARBA" id="ARBA00004922"/>
    </source>
</evidence>
<dbReference type="GO" id="GO:0016020">
    <property type="term" value="C:membrane"/>
    <property type="evidence" value="ECO:0007669"/>
    <property type="project" value="UniProtKB-SubCell"/>
</dbReference>
<feature type="compositionally biased region" description="Basic and acidic residues" evidence="11">
    <location>
        <begin position="8"/>
        <end position="24"/>
    </location>
</feature>
<evidence type="ECO:0000256" key="9">
    <source>
        <dbReference type="ARBA" id="ARBA00023180"/>
    </source>
</evidence>
<keyword evidence="9" id="KW-0325">Glycoprotein</keyword>
<comment type="pathway">
    <text evidence="2">Protein modification; protein glycosylation.</text>
</comment>
<keyword evidence="4 12" id="KW-0808">Transferase</keyword>
<dbReference type="PANTHER" id="PTHR19297">
    <property type="entry name" value="GLYCOSYLTRANSFERASE 14 FAMILY MEMBER"/>
    <property type="match status" value="1"/>
</dbReference>
<dbReference type="GO" id="GO:0008375">
    <property type="term" value="F:acetylglucosaminyltransferase activity"/>
    <property type="evidence" value="ECO:0007669"/>
    <property type="project" value="TreeGrafter"/>
</dbReference>
<reference evidence="12 13" key="1">
    <citation type="journal article" date="2018" name="Gigascience">
        <title>Genomes of trombidid mites reveal novel predicted allergens and laterally-transferred genes associated with secondary metabolism.</title>
        <authorList>
            <person name="Dong X."/>
            <person name="Chaisiri K."/>
            <person name="Xia D."/>
            <person name="Armstrong S.D."/>
            <person name="Fang Y."/>
            <person name="Donnelly M.J."/>
            <person name="Kadowaki T."/>
            <person name="McGarry J.W."/>
            <person name="Darby A.C."/>
            <person name="Makepeace B.L."/>
        </authorList>
    </citation>
    <scope>NUCLEOTIDE SEQUENCE [LARGE SCALE GENOMIC DNA]</scope>
    <source>
        <strain evidence="12">UoL-UT</strain>
    </source>
</reference>
<dbReference type="VEuPathDB" id="VectorBase:LDEU014462"/>
<name>A0A443QC08_9ACAR</name>
<evidence type="ECO:0000256" key="3">
    <source>
        <dbReference type="ARBA" id="ARBA00022676"/>
    </source>
</evidence>
<keyword evidence="5" id="KW-0812">Transmembrane</keyword>
<evidence type="ECO:0000256" key="8">
    <source>
        <dbReference type="ARBA" id="ARBA00023136"/>
    </source>
</evidence>